<dbReference type="GO" id="GO:0006508">
    <property type="term" value="P:proteolysis"/>
    <property type="evidence" value="ECO:0007669"/>
    <property type="project" value="UniProtKB-KW"/>
</dbReference>
<keyword evidence="2" id="KW-0645">Protease</keyword>
<dbReference type="InterPro" id="IPR029045">
    <property type="entry name" value="ClpP/crotonase-like_dom_sf"/>
</dbReference>
<dbReference type="RefSeq" id="WP_167274589.1">
    <property type="nucleotide sequence ID" value="NZ_JAASQJ010000004.1"/>
</dbReference>
<keyword evidence="2" id="KW-0378">Hydrolase</keyword>
<evidence type="ECO:0000313" key="3">
    <source>
        <dbReference type="Proteomes" id="UP001179181"/>
    </source>
</evidence>
<dbReference type="PANTHER" id="PTHR32060:SF30">
    <property type="entry name" value="CARBOXY-TERMINAL PROCESSING PROTEASE CTPA"/>
    <property type="match status" value="1"/>
</dbReference>
<feature type="domain" description="Tail specific protease" evidence="1">
    <location>
        <begin position="19"/>
        <end position="203"/>
    </location>
</feature>
<dbReference type="GO" id="GO:0008233">
    <property type="term" value="F:peptidase activity"/>
    <property type="evidence" value="ECO:0007669"/>
    <property type="project" value="UniProtKB-KW"/>
</dbReference>
<comment type="caution">
    <text evidence="2">The sequence shown here is derived from an EMBL/GenBank/DDBJ whole genome shotgun (WGS) entry which is preliminary data.</text>
</comment>
<evidence type="ECO:0000313" key="2">
    <source>
        <dbReference type="EMBL" id="NIJ55194.1"/>
    </source>
</evidence>
<dbReference type="Pfam" id="PF03572">
    <property type="entry name" value="Peptidase_S41"/>
    <property type="match status" value="1"/>
</dbReference>
<dbReference type="SUPFAM" id="SSF52096">
    <property type="entry name" value="ClpP/crotonase"/>
    <property type="match status" value="1"/>
</dbReference>
<protein>
    <submittedName>
        <fullName evidence="2">C-terminal processing protease CtpA/Prc</fullName>
    </submittedName>
</protein>
<accession>A0ABX0UTE6</accession>
<dbReference type="InterPro" id="IPR005151">
    <property type="entry name" value="Tail-specific_protease"/>
</dbReference>
<keyword evidence="3" id="KW-1185">Reference proteome</keyword>
<dbReference type="PANTHER" id="PTHR32060">
    <property type="entry name" value="TAIL-SPECIFIC PROTEASE"/>
    <property type="match status" value="1"/>
</dbReference>
<dbReference type="EMBL" id="JAASQJ010000004">
    <property type="protein sequence ID" value="NIJ55194.1"/>
    <property type="molecule type" value="Genomic_DNA"/>
</dbReference>
<organism evidence="2 3">
    <name type="scientific">Dyadobacter arcticus</name>
    <dbReference type="NCBI Taxonomy" id="1078754"/>
    <lineage>
        <taxon>Bacteria</taxon>
        <taxon>Pseudomonadati</taxon>
        <taxon>Bacteroidota</taxon>
        <taxon>Cytophagia</taxon>
        <taxon>Cytophagales</taxon>
        <taxon>Spirosomataceae</taxon>
        <taxon>Dyadobacter</taxon>
    </lineage>
</organism>
<gene>
    <name evidence="2" type="ORF">FHS68_004381</name>
</gene>
<name>A0ABX0UTE6_9BACT</name>
<dbReference type="Gene3D" id="3.90.226.10">
    <property type="entry name" value="2-enoyl-CoA Hydratase, Chain A, domain 1"/>
    <property type="match status" value="1"/>
</dbReference>
<proteinExistence type="predicted"/>
<evidence type="ECO:0000259" key="1">
    <source>
        <dbReference type="Pfam" id="PF03572"/>
    </source>
</evidence>
<sequence>MTERKSSPMLSLEFPQKGVGLLTIKSFDRNRLGGPDQHFEKFLAKCFSELNEKNVKNLIIDLRENAGGQDEYGPLLYSYLTSKPFRYYGSIESTSKVFGKEENPLLATLQPHAENFGGKVFILINGLSFSTTAEFCAIAKSNERAVFIGEEMGGGYYGNTSGQTIKIELPNSRVQVIIPKLKYENQVRASTYADRGIIPDHQVSPDVQDYVDGRDSSLQYTFDLIDRSKK</sequence>
<reference evidence="2 3" key="1">
    <citation type="submission" date="2020-03" db="EMBL/GenBank/DDBJ databases">
        <title>Genomic Encyclopedia of Type Strains, Phase IV (KMG-IV): sequencing the most valuable type-strain genomes for metagenomic binning, comparative biology and taxonomic classification.</title>
        <authorList>
            <person name="Goeker M."/>
        </authorList>
    </citation>
    <scope>NUCLEOTIDE SEQUENCE [LARGE SCALE GENOMIC DNA]</scope>
    <source>
        <strain evidence="2 3">DSM 102865</strain>
    </source>
</reference>
<dbReference type="Proteomes" id="UP001179181">
    <property type="component" value="Unassembled WGS sequence"/>
</dbReference>